<accession>M0QIY3</accession>
<reference evidence="2 3" key="1">
    <citation type="submission" date="2013-01" db="EMBL/GenBank/DDBJ databases">
        <title>Whole genome shotgun sequence of Gordonia soli NBRC 108243.</title>
        <authorList>
            <person name="Isaki-Nakamura S."/>
            <person name="Hosoyama A."/>
            <person name="Tsuchikane K."/>
            <person name="Ando Y."/>
            <person name="Baba S."/>
            <person name="Ohji S."/>
            <person name="Hamada M."/>
            <person name="Tamura T."/>
            <person name="Yamazoe A."/>
            <person name="Yamazaki S."/>
            <person name="Fujita N."/>
        </authorList>
    </citation>
    <scope>NUCLEOTIDE SEQUENCE [LARGE SCALE GENOMIC DNA]</scope>
    <source>
        <strain evidence="2 3">NBRC 108243</strain>
    </source>
</reference>
<dbReference type="InterPro" id="IPR055268">
    <property type="entry name" value="PCB-like"/>
</dbReference>
<dbReference type="GO" id="GO:0005737">
    <property type="term" value="C:cytoplasm"/>
    <property type="evidence" value="ECO:0007669"/>
    <property type="project" value="TreeGrafter"/>
</dbReference>
<dbReference type="SUPFAM" id="SSF89000">
    <property type="entry name" value="post-HMGL domain-like"/>
    <property type="match status" value="1"/>
</dbReference>
<name>M0QIY3_9ACTN</name>
<dbReference type="Gene3D" id="3.20.20.70">
    <property type="entry name" value="Aldolase class I"/>
    <property type="match status" value="1"/>
</dbReference>
<evidence type="ECO:0000313" key="2">
    <source>
        <dbReference type="EMBL" id="GAC67372.1"/>
    </source>
</evidence>
<proteinExistence type="predicted"/>
<dbReference type="PANTHER" id="PTHR43778:SF2">
    <property type="entry name" value="PYRUVATE CARBOXYLASE, MITOCHONDRIAL"/>
    <property type="match status" value="1"/>
</dbReference>
<evidence type="ECO:0000313" key="3">
    <source>
        <dbReference type="Proteomes" id="UP000011666"/>
    </source>
</evidence>
<dbReference type="AlphaFoldDB" id="M0QIY3"/>
<dbReference type="Pfam" id="PF02436">
    <property type="entry name" value="PYC_OADA"/>
    <property type="match status" value="1"/>
</dbReference>
<dbReference type="GO" id="GO:0004736">
    <property type="term" value="F:pyruvate carboxylase activity"/>
    <property type="evidence" value="ECO:0007669"/>
    <property type="project" value="TreeGrafter"/>
</dbReference>
<dbReference type="GO" id="GO:0016740">
    <property type="term" value="F:transferase activity"/>
    <property type="evidence" value="ECO:0007669"/>
    <property type="project" value="UniProtKB-KW"/>
</dbReference>
<keyword evidence="2" id="KW-0808">Transferase</keyword>
<dbReference type="Proteomes" id="UP000011666">
    <property type="component" value="Unassembled WGS sequence"/>
</dbReference>
<dbReference type="PANTHER" id="PTHR43778">
    <property type="entry name" value="PYRUVATE CARBOXYLASE"/>
    <property type="match status" value="1"/>
</dbReference>
<dbReference type="InterPro" id="IPR003379">
    <property type="entry name" value="Carboxylase_cons_dom"/>
</dbReference>
<organism evidence="2 3">
    <name type="scientific">Gordonia soli NBRC 108243</name>
    <dbReference type="NCBI Taxonomy" id="1223545"/>
    <lineage>
        <taxon>Bacteria</taxon>
        <taxon>Bacillati</taxon>
        <taxon>Actinomycetota</taxon>
        <taxon>Actinomycetes</taxon>
        <taxon>Mycobacteriales</taxon>
        <taxon>Gordoniaceae</taxon>
        <taxon>Gordonia</taxon>
    </lineage>
</organism>
<feature type="domain" description="Pyruvate carboxyltransferase" evidence="1">
    <location>
        <begin position="18"/>
        <end position="279"/>
    </location>
</feature>
<dbReference type="Pfam" id="PF00682">
    <property type="entry name" value="HMGL-like"/>
    <property type="match status" value="1"/>
</dbReference>
<dbReference type="OrthoDB" id="9760256at2"/>
<sequence length="500" mass="54904">MSSYLDCADRAVGGRRTIEVIDQTLRDGPQSWWGMRMTKAMGLPIAGELDRTGFHTIDLVGSSIFEVLVRHCKEDPWDQLISLSKAMPRTTVRAGTRSNGIVTFGLTADSVMDLWVERLCAHGIGSFWIYDGLFNTEKIGRLVKVAQANGAQALPCILYADTPYHTDEYYAERTRELVALGADGIELEDAAGLLTPERARSLIGAIKAVAPDLPVEAHFHSNNALSPLNYLEAVLAGADRVHTASRPLAAGVSLPSTETTVANLRYAGFDVTIDDSRLAAVEQHLLNVAGIDDLPVGTPAEFSLFQYRHQLPGGMAGTFKAQLRDRGMEDRFEEVLDEMSRIRAELGYPVMATPFSQLVGTQAVLNVVTEGERYSVVPDEVLLYVNGFYGDPVAPLDQNVLDKIQSSPKAKTYRDWQPPQPELSELRKKFGGGISDDELILRLLVPEHDIDVMRSTPPRTVDYGLTSRELANIRKLISTSVGAYLHVESGGFELTLHGDH</sequence>
<dbReference type="SUPFAM" id="SSF51569">
    <property type="entry name" value="Aldolase"/>
    <property type="match status" value="1"/>
</dbReference>
<dbReference type="STRING" id="1223545.GS4_07_01210"/>
<dbReference type="RefSeq" id="WP_007618470.1">
    <property type="nucleotide sequence ID" value="NZ_BANX01000007.1"/>
</dbReference>
<dbReference type="EMBL" id="BANX01000007">
    <property type="protein sequence ID" value="GAC67372.1"/>
    <property type="molecule type" value="Genomic_DNA"/>
</dbReference>
<protein>
    <submittedName>
        <fullName evidence="2">Putative carboxyltransferase</fullName>
    </submittedName>
</protein>
<gene>
    <name evidence="2" type="ORF">GS4_07_01210</name>
</gene>
<dbReference type="GO" id="GO:0006094">
    <property type="term" value="P:gluconeogenesis"/>
    <property type="evidence" value="ECO:0007669"/>
    <property type="project" value="TreeGrafter"/>
</dbReference>
<evidence type="ECO:0000259" key="1">
    <source>
        <dbReference type="PROSITE" id="PS50991"/>
    </source>
</evidence>
<dbReference type="PROSITE" id="PS50991">
    <property type="entry name" value="PYR_CT"/>
    <property type="match status" value="1"/>
</dbReference>
<dbReference type="InterPro" id="IPR000891">
    <property type="entry name" value="PYR_CT"/>
</dbReference>
<keyword evidence="3" id="KW-1185">Reference proteome</keyword>
<dbReference type="eggNOG" id="COG5016">
    <property type="taxonomic scope" value="Bacteria"/>
</dbReference>
<dbReference type="InterPro" id="IPR013785">
    <property type="entry name" value="Aldolase_TIM"/>
</dbReference>
<comment type="caution">
    <text evidence="2">The sequence shown here is derived from an EMBL/GenBank/DDBJ whole genome shotgun (WGS) entry which is preliminary data.</text>
</comment>